<keyword evidence="21" id="KW-1185">Reference proteome</keyword>
<keyword evidence="14 18" id="KW-0472">Membrane</keyword>
<evidence type="ECO:0000256" key="1">
    <source>
        <dbReference type="ARBA" id="ARBA00004651"/>
    </source>
</evidence>
<evidence type="ECO:0000256" key="7">
    <source>
        <dbReference type="ARBA" id="ARBA00022729"/>
    </source>
</evidence>
<proteinExistence type="inferred from homology"/>
<comment type="caution">
    <text evidence="20">The sequence shown here is derived from an EMBL/GenBank/DDBJ whole genome shotgun (WGS) entry which is preliminary data.</text>
</comment>
<dbReference type="Pfam" id="PF01699">
    <property type="entry name" value="Na_Ca_ex"/>
    <property type="match status" value="2"/>
</dbReference>
<dbReference type="SUPFAM" id="SSF141072">
    <property type="entry name" value="CalX-like"/>
    <property type="match status" value="2"/>
</dbReference>
<comment type="similarity">
    <text evidence="2">Belongs to the Ca(2+):cation antiporter (CaCA) (TC 2.A.19) family. SLC8 subfamily.</text>
</comment>
<dbReference type="PANTHER" id="PTHR11878:SF65">
    <property type="entry name" value="NA_CA-EXCHANGE PROTEIN, ISOFORM G"/>
    <property type="match status" value="1"/>
</dbReference>
<keyword evidence="10" id="KW-0112">Calmodulin-binding</keyword>
<feature type="transmembrane region" description="Helical" evidence="18">
    <location>
        <begin position="851"/>
        <end position="872"/>
    </location>
</feature>
<feature type="transmembrane region" description="Helical" evidence="18">
    <location>
        <begin position="97"/>
        <end position="115"/>
    </location>
</feature>
<feature type="transmembrane region" description="Helical" evidence="18">
    <location>
        <begin position="135"/>
        <end position="159"/>
    </location>
</feature>
<gene>
    <name evidence="20" type="ORF">PCOR1329_LOCUS56839</name>
</gene>
<protein>
    <recommendedName>
        <fullName evidence="19">Calx-beta domain-containing protein</fullName>
    </recommendedName>
</protein>
<dbReference type="InterPro" id="IPR044880">
    <property type="entry name" value="NCX_ion-bd_dom_sf"/>
</dbReference>
<keyword evidence="3" id="KW-0813">Transport</keyword>
<dbReference type="InterPro" id="IPR051171">
    <property type="entry name" value="CaCA"/>
</dbReference>
<dbReference type="SMART" id="SM00237">
    <property type="entry name" value="Calx_beta"/>
    <property type="match status" value="2"/>
</dbReference>
<dbReference type="EMBL" id="CAUYUJ010017004">
    <property type="protein sequence ID" value="CAK0870853.1"/>
    <property type="molecule type" value="Genomic_DNA"/>
</dbReference>
<dbReference type="Gene3D" id="2.60.40.2030">
    <property type="match status" value="2"/>
</dbReference>
<keyword evidence="13" id="KW-0406">Ion transport</keyword>
<keyword evidence="15" id="KW-0325">Glycoprotein</keyword>
<dbReference type="InterPro" id="IPR003644">
    <property type="entry name" value="Calx_beta"/>
</dbReference>
<feature type="domain" description="Calx-beta" evidence="19">
    <location>
        <begin position="478"/>
        <end position="584"/>
    </location>
</feature>
<feature type="non-terminal residue" evidence="20">
    <location>
        <position position="1"/>
    </location>
</feature>
<keyword evidence="4" id="KW-1003">Cell membrane</keyword>
<feature type="transmembrane region" description="Helical" evidence="18">
    <location>
        <begin position="719"/>
        <end position="743"/>
    </location>
</feature>
<name>A0ABN9VCN7_9DINO</name>
<keyword evidence="9" id="KW-0106">Calcium</keyword>
<feature type="transmembrane region" description="Helical" evidence="18">
    <location>
        <begin position="892"/>
        <end position="911"/>
    </location>
</feature>
<evidence type="ECO:0000256" key="18">
    <source>
        <dbReference type="SAM" id="Phobius"/>
    </source>
</evidence>
<evidence type="ECO:0000256" key="12">
    <source>
        <dbReference type="ARBA" id="ARBA00023053"/>
    </source>
</evidence>
<feature type="domain" description="Calx-beta" evidence="19">
    <location>
        <begin position="348"/>
        <end position="449"/>
    </location>
</feature>
<dbReference type="InterPro" id="IPR004837">
    <property type="entry name" value="NaCa_Exmemb"/>
</dbReference>
<dbReference type="PRINTS" id="PR01259">
    <property type="entry name" value="NACAEXCHNGR"/>
</dbReference>
<evidence type="ECO:0000256" key="9">
    <source>
        <dbReference type="ARBA" id="ARBA00022837"/>
    </source>
</evidence>
<evidence type="ECO:0000256" key="14">
    <source>
        <dbReference type="ARBA" id="ARBA00023136"/>
    </source>
</evidence>
<evidence type="ECO:0000256" key="6">
    <source>
        <dbReference type="ARBA" id="ARBA00022723"/>
    </source>
</evidence>
<comment type="catalytic activity">
    <reaction evidence="17">
        <text>Ca(2+)(in) + 3 Na(+)(out) = Ca(2+)(out) + 3 Na(+)(in)</text>
        <dbReference type="Rhea" id="RHEA:69955"/>
        <dbReference type="ChEBI" id="CHEBI:29101"/>
        <dbReference type="ChEBI" id="CHEBI:29108"/>
    </reaction>
</comment>
<dbReference type="InterPro" id="IPR004836">
    <property type="entry name" value="Na_Ca_Ex"/>
</dbReference>
<dbReference type="Gene3D" id="1.20.1420.30">
    <property type="entry name" value="NCX, central ion-binding region"/>
    <property type="match status" value="2"/>
</dbReference>
<evidence type="ECO:0000256" key="5">
    <source>
        <dbReference type="ARBA" id="ARBA00022692"/>
    </source>
</evidence>
<evidence type="ECO:0000256" key="3">
    <source>
        <dbReference type="ARBA" id="ARBA00022448"/>
    </source>
</evidence>
<accession>A0ABN9VCN7</accession>
<organism evidence="20 21">
    <name type="scientific">Prorocentrum cordatum</name>
    <dbReference type="NCBI Taxonomy" id="2364126"/>
    <lineage>
        <taxon>Eukaryota</taxon>
        <taxon>Sar</taxon>
        <taxon>Alveolata</taxon>
        <taxon>Dinophyceae</taxon>
        <taxon>Prorocentrales</taxon>
        <taxon>Prorocentraceae</taxon>
        <taxon>Prorocentrum</taxon>
    </lineage>
</organism>
<evidence type="ECO:0000259" key="19">
    <source>
        <dbReference type="SMART" id="SM00237"/>
    </source>
</evidence>
<keyword evidence="5 18" id="KW-0812">Transmembrane</keyword>
<evidence type="ECO:0000256" key="8">
    <source>
        <dbReference type="ARBA" id="ARBA00022737"/>
    </source>
</evidence>
<keyword evidence="16" id="KW-0739">Sodium transport</keyword>
<reference evidence="20" key="1">
    <citation type="submission" date="2023-10" db="EMBL/GenBank/DDBJ databases">
        <authorList>
            <person name="Chen Y."/>
            <person name="Shah S."/>
            <person name="Dougan E. K."/>
            <person name="Thang M."/>
            <person name="Chan C."/>
        </authorList>
    </citation>
    <scope>NUCLEOTIDE SEQUENCE [LARGE SCALE GENOMIC DNA]</scope>
</reference>
<feature type="transmembrane region" description="Helical" evidence="18">
    <location>
        <begin position="202"/>
        <end position="221"/>
    </location>
</feature>
<evidence type="ECO:0000313" key="20">
    <source>
        <dbReference type="EMBL" id="CAK0870853.1"/>
    </source>
</evidence>
<keyword evidence="6" id="KW-0479">Metal-binding</keyword>
<evidence type="ECO:0000256" key="4">
    <source>
        <dbReference type="ARBA" id="ARBA00022475"/>
    </source>
</evidence>
<keyword evidence="7" id="KW-0732">Signal</keyword>
<feature type="transmembrane region" description="Helical" evidence="18">
    <location>
        <begin position="171"/>
        <end position="190"/>
    </location>
</feature>
<keyword evidence="8" id="KW-0677">Repeat</keyword>
<evidence type="ECO:0000256" key="10">
    <source>
        <dbReference type="ARBA" id="ARBA00022860"/>
    </source>
</evidence>
<feature type="transmembrane region" description="Helical" evidence="18">
    <location>
        <begin position="52"/>
        <end position="76"/>
    </location>
</feature>
<keyword evidence="11 18" id="KW-1133">Transmembrane helix</keyword>
<dbReference type="Proteomes" id="UP001189429">
    <property type="component" value="Unassembled WGS sequence"/>
</dbReference>
<evidence type="ECO:0000256" key="11">
    <source>
        <dbReference type="ARBA" id="ARBA00022989"/>
    </source>
</evidence>
<evidence type="ECO:0000313" key="21">
    <source>
        <dbReference type="Proteomes" id="UP001189429"/>
    </source>
</evidence>
<evidence type="ECO:0000256" key="15">
    <source>
        <dbReference type="ARBA" id="ARBA00023180"/>
    </source>
</evidence>
<evidence type="ECO:0000256" key="17">
    <source>
        <dbReference type="ARBA" id="ARBA00033667"/>
    </source>
</evidence>
<sequence>WLKPQVALVMSADNRDAFCGPRICDVGSRGVIKLPWGGDDEQEWPDGVRAPLYFIALVWCFMGVALIADVFMGAIEHITSTRVRKFSTKTGRHVTEMVWNPTVANLTLMALGSSAPEILLSVIELLGNDFYSGDLGPFTIVGSAAFNLFVIIAVCVMSIPDGEVRSIKEMPVYFTTAIWSLFAYLWLIVILDGSSQNVVEPWEGILTLGFMPVLVVMAFMADKGYIFSSCSDKKESDEESVVATCMSNEDLAKAVARIKQQHETNGKPLSDRVVAKLIDHEYSQPMSRAHYRVAAIRSITGGKRLASQKKSMIGRTMEFLATTSRNGSTMIGRRQVAPEPDGQDKGGKVMDLADEEQALKTSVQFAALSYAMVENAGSRDVFVERSGNLDKKIRVKFSTRDGTAKAGDDYIEQSGELIFDTGVKLLPIRLQIVDDTAFEDNEHFFVDLLYPGIIDADGKVTSVDASGHSVAMGETATTTVVIIDDDLPGQLRFKGDSKGDDHLTIKDGPEDFTVNLLVERSNGCDGQVTCKYPTEDATAKAGVDYVATEGTLVFENGVIQQTIPCIIKGSGRYERKEFFRVVLSDVEGGATFDPECDGCKDKCCILSVFLECSGEEAKERVDRVWQKLQRRWDKSRLGHSNWKEQFMAALYVNGSGPEEEVMGNADSDEACSPRYSEVSALSSDMIEQPSVADYTMHFITLPWKLLFALVPPTDYCGGWLSFVCSLLMIALVTAVIGDLAALFGCVLGVPDEVTAITFVALGTSLPDLFASKTAAVQDPSADASVGNVTGSNSVNVFLGLGLPWTIGSLYWSWKTPDATWVQKYAPPAGIESLVPIPSRFRGGAFVVRSGALSPSVAVFTCCALAAMGLLYLRRRHSGGELGGSRHSKVLSASFLVSLWVVFVALCSYFALDGRLCD</sequence>
<keyword evidence="12" id="KW-0915">Sodium</keyword>
<evidence type="ECO:0000256" key="2">
    <source>
        <dbReference type="ARBA" id="ARBA00007489"/>
    </source>
</evidence>
<dbReference type="PANTHER" id="PTHR11878">
    <property type="entry name" value="SODIUM/CALCIUM EXCHANGER"/>
    <property type="match status" value="1"/>
</dbReference>
<evidence type="ECO:0000256" key="16">
    <source>
        <dbReference type="ARBA" id="ARBA00023201"/>
    </source>
</evidence>
<evidence type="ECO:0000256" key="13">
    <source>
        <dbReference type="ARBA" id="ARBA00023065"/>
    </source>
</evidence>
<dbReference type="Pfam" id="PF03160">
    <property type="entry name" value="Calx-beta"/>
    <property type="match status" value="2"/>
</dbReference>
<comment type="subcellular location">
    <subcellularLocation>
        <location evidence="1">Cell membrane</location>
        <topology evidence="1">Multi-pass membrane protein</topology>
    </subcellularLocation>
</comment>
<dbReference type="InterPro" id="IPR038081">
    <property type="entry name" value="CalX-like_sf"/>
</dbReference>